<dbReference type="Pfam" id="PF00249">
    <property type="entry name" value="Myb_DNA-binding"/>
    <property type="match status" value="1"/>
</dbReference>
<evidence type="ECO:0000259" key="9">
    <source>
        <dbReference type="PROSITE" id="PS51294"/>
    </source>
</evidence>
<dbReference type="InterPro" id="IPR017884">
    <property type="entry name" value="SANT_dom"/>
</dbReference>
<accession>D7KQ66</accession>
<feature type="region of interest" description="Disordered" evidence="6">
    <location>
        <begin position="1"/>
        <end position="33"/>
    </location>
</feature>
<proteinExistence type="predicted"/>
<keyword evidence="2" id="KW-0805">Transcription regulation</keyword>
<keyword evidence="3" id="KW-0238">DNA-binding</keyword>
<dbReference type="AlphaFoldDB" id="D7KQ66"/>
<evidence type="ECO:0000256" key="2">
    <source>
        <dbReference type="ARBA" id="ARBA00023015"/>
    </source>
</evidence>
<keyword evidence="5" id="KW-0539">Nucleus</keyword>
<dbReference type="InterPro" id="IPR017930">
    <property type="entry name" value="Myb_dom"/>
</dbReference>
<dbReference type="Gene3D" id="3.40.50.720">
    <property type="entry name" value="NAD(P)-binding Rossmann-like Domain"/>
    <property type="match status" value="2"/>
</dbReference>
<evidence type="ECO:0000313" key="11">
    <source>
        <dbReference type="Proteomes" id="UP000008694"/>
    </source>
</evidence>
<dbReference type="GO" id="GO:0003677">
    <property type="term" value="F:DNA binding"/>
    <property type="evidence" value="ECO:0007669"/>
    <property type="project" value="UniProtKB-KW"/>
</dbReference>
<dbReference type="GO" id="GO:0016616">
    <property type="term" value="F:oxidoreductase activity, acting on the CH-OH group of donors, NAD or NADP as acceptor"/>
    <property type="evidence" value="ECO:0007669"/>
    <property type="project" value="InterPro"/>
</dbReference>
<dbReference type="InterPro" id="IPR006140">
    <property type="entry name" value="D-isomer_DH_NAD-bd"/>
</dbReference>
<feature type="region of interest" description="Disordered" evidence="6">
    <location>
        <begin position="673"/>
        <end position="820"/>
    </location>
</feature>
<feature type="compositionally biased region" description="Basic and acidic residues" evidence="6">
    <location>
        <begin position="324"/>
        <end position="334"/>
    </location>
</feature>
<evidence type="ECO:0000256" key="3">
    <source>
        <dbReference type="ARBA" id="ARBA00023125"/>
    </source>
</evidence>
<dbReference type="Gramene" id="fgenesh1_pm.C_scaffold_1000066">
    <property type="protein sequence ID" value="fgenesh1_pm.C_scaffold_1000066"/>
    <property type="gene ID" value="fgenesh1_pm.C_scaffold_1000066"/>
</dbReference>
<protein>
    <submittedName>
        <fullName evidence="10">Uncharacterized protein</fullName>
    </submittedName>
</protein>
<dbReference type="SMART" id="SM00717">
    <property type="entry name" value="SANT"/>
    <property type="match status" value="1"/>
</dbReference>
<comment type="subcellular location">
    <subcellularLocation>
        <location evidence="1">Nucleus</location>
    </subcellularLocation>
</comment>
<sequence length="1248" mass="138306">MISKDHNHHQDPLGTTKSYNMKTSAVSPPPSSTSSIALSQSAWLEVRLFYVRIAPCVVENVPDFLTLRHPRRETGASLEVNGVRVPSSQTASLKLRRDRVDRESSEVTYVSTETVRVTGCVDFEVYDNDDMVLCGNLDRIEGAWNNGTVSDPKTGWGMDCYIAMGNGHVSGPSSSAFFQPKLGVSSPSVEVYIAGCCGGVPVILTKTIQASPRRKVARHVTLDAIPEDEEVGKEQDIGTIGDELARQSKVQMMESEVDDYDESEMKMAQRYYPEGMYVDEDGQLSWFNAGVRVGVGIGLGMCLGVGIGVGLLMRSYQATTSNLRRSEKKKEMSKIRSSATMPHRDQPSPASPHVVTLNCIEDCALEQDSLAGVAGVEYVPLSRIADGKIESATAVLLHSLAYLPRAAQRRLRPHQLILCLGSADRAVDSTLAADLGLRLVHVDTSRAEEIADTVMALILGLLRRTHLLSRHALSASGWLGSLQPLCRGMRRCRGMVLGIVGRSVSARYLASRSLAFKMSVLYFDVPEGDEDRIRPSRFPRAARRMDTLNDLLAASDVISLHCALTDDTVQILNAECLQHIKPGAFLVNTGSCQLLDDCAVKQLLIDGTIAGCALDGAEGPQWMEAWVKEMPNVLILPRSADYSEEVWMEIREKAISILHSFFLDGVIPSNTVSDEEIEESEASEEEEQSPIKHEKLAIVESTSRQQGESTLTSTEIVHREASELKESLSPGQQHVSQNTAVKPEGRRSRSGKKAKKRHSQQKYMQKAEGSSGLNEESTSRRDDIAMSDTEEVLSSSSRCASPEDSRSRKTPLEVMQESSPSQLVMSSKKFIGKSSELLKDGYVVALYAKDLSGLHVSRQRTKNGGWFLDTLSNVSKRDPAAQFIIAYRNKDTVGLRSFAAGGKLLQINRRMEFVFASHSFDVWESWSLEGSLDECRLVNCRNSSAVLDVRVEILAMVGDDAETSDELVLEGRLLLFYGSGRDELESIVCLGSLCVFSRFMVTVNPSQAHCLPMSMNLPGYNTLAHTATTMPVSIRSNTMSFFEDPTKKIRKPYTITKSRENWTEQEHDKFLEALHLFDRDWKKIEAFVGSKTVIQIRSHAQKYFLKVQKNGTKEHYLYSTNSHPCKHGLVRSDVNIPTTVIKEELGGSENCCSTTSSSRDKQRTRTVTETNDQESCGKPHRVTPNFAEVYSFIGSVFDPKTTGHVQRLKEMDPTNLETVLLLMRNLSVNLTSPEFEEQRMLISSYNAR</sequence>
<dbReference type="GO" id="GO:0000226">
    <property type="term" value="P:microtubule cytoskeleton organization"/>
    <property type="evidence" value="ECO:0007669"/>
    <property type="project" value="InterPro"/>
</dbReference>
<feature type="domain" description="Myb-like" evidence="7">
    <location>
        <begin position="1054"/>
        <end position="1104"/>
    </location>
</feature>
<name>D7KQ66_ARALL</name>
<dbReference type="PROSITE" id="PS51294">
    <property type="entry name" value="HTH_MYB"/>
    <property type="match status" value="1"/>
</dbReference>
<organism evidence="11">
    <name type="scientific">Arabidopsis lyrata subsp. lyrata</name>
    <name type="common">Lyre-leaved rock-cress</name>
    <dbReference type="NCBI Taxonomy" id="81972"/>
    <lineage>
        <taxon>Eukaryota</taxon>
        <taxon>Viridiplantae</taxon>
        <taxon>Streptophyta</taxon>
        <taxon>Embryophyta</taxon>
        <taxon>Tracheophyta</taxon>
        <taxon>Spermatophyta</taxon>
        <taxon>Magnoliopsida</taxon>
        <taxon>eudicotyledons</taxon>
        <taxon>Gunneridae</taxon>
        <taxon>Pentapetalae</taxon>
        <taxon>rosids</taxon>
        <taxon>malvids</taxon>
        <taxon>Brassicales</taxon>
        <taxon>Brassicaceae</taxon>
        <taxon>Camelineae</taxon>
        <taxon>Arabidopsis</taxon>
    </lineage>
</organism>
<dbReference type="PANTHER" id="PTHR43254">
    <property type="entry name" value="C-TERMINAL BINDING PROTEIN AN-RELATED"/>
    <property type="match status" value="1"/>
</dbReference>
<evidence type="ECO:0000313" key="10">
    <source>
        <dbReference type="EMBL" id="EFH68320.1"/>
    </source>
</evidence>
<evidence type="ECO:0000259" key="7">
    <source>
        <dbReference type="PROSITE" id="PS50090"/>
    </source>
</evidence>
<feature type="compositionally biased region" description="Basic residues" evidence="6">
    <location>
        <begin position="748"/>
        <end position="760"/>
    </location>
</feature>
<dbReference type="FunFam" id="1.10.10.60:FF:000023">
    <property type="entry name" value="protein REVEILLE 6 isoform X1"/>
    <property type="match status" value="1"/>
</dbReference>
<feature type="compositionally biased region" description="Polar residues" evidence="6">
    <location>
        <begin position="1165"/>
        <end position="1174"/>
    </location>
</feature>
<dbReference type="HOGENOM" id="CLU_007065_0_0_1"/>
<feature type="region of interest" description="Disordered" evidence="6">
    <location>
        <begin position="322"/>
        <end position="352"/>
    </location>
</feature>
<dbReference type="PANTHER" id="PTHR43254:SF3">
    <property type="entry name" value="C-TERMINAL BINDING PROTEIN AN"/>
    <property type="match status" value="1"/>
</dbReference>
<feature type="compositionally biased region" description="Acidic residues" evidence="6">
    <location>
        <begin position="673"/>
        <end position="688"/>
    </location>
</feature>
<dbReference type="InterPro" id="IPR045015">
    <property type="entry name" value="AN-like"/>
</dbReference>
<feature type="domain" description="SANT" evidence="8">
    <location>
        <begin position="1057"/>
        <end position="1110"/>
    </location>
</feature>
<feature type="compositionally biased region" description="Basic and acidic residues" evidence="6">
    <location>
        <begin position="801"/>
        <end position="811"/>
    </location>
</feature>
<dbReference type="Pfam" id="PF24904">
    <property type="entry name" value="RVE6"/>
    <property type="match status" value="1"/>
</dbReference>
<feature type="compositionally biased region" description="Basic and acidic residues" evidence="6">
    <location>
        <begin position="1"/>
        <end position="11"/>
    </location>
</feature>
<dbReference type="InterPro" id="IPR001005">
    <property type="entry name" value="SANT/Myb"/>
</dbReference>
<dbReference type="PROSITE" id="PS51293">
    <property type="entry name" value="SANT"/>
    <property type="match status" value="1"/>
</dbReference>
<feature type="region of interest" description="Disordered" evidence="6">
    <location>
        <begin position="1151"/>
        <end position="1180"/>
    </location>
</feature>
<dbReference type="SUPFAM" id="SSF51735">
    <property type="entry name" value="NAD(P)-binding Rossmann-fold domains"/>
    <property type="match status" value="1"/>
</dbReference>
<dbReference type="Proteomes" id="UP000008694">
    <property type="component" value="Unassembled WGS sequence"/>
</dbReference>
<dbReference type="STRING" id="81972.D7KQ66"/>
<feature type="compositionally biased region" description="Polar residues" evidence="6">
    <location>
        <begin position="729"/>
        <end position="740"/>
    </location>
</feature>
<dbReference type="InterPro" id="IPR006447">
    <property type="entry name" value="Myb_dom_plants"/>
</dbReference>
<dbReference type="NCBIfam" id="TIGR01557">
    <property type="entry name" value="myb_SHAQKYF"/>
    <property type="match status" value="1"/>
</dbReference>
<evidence type="ECO:0000256" key="5">
    <source>
        <dbReference type="ARBA" id="ARBA00023242"/>
    </source>
</evidence>
<evidence type="ECO:0000259" key="8">
    <source>
        <dbReference type="PROSITE" id="PS51293"/>
    </source>
</evidence>
<dbReference type="eggNOG" id="KOG0724">
    <property type="taxonomic scope" value="Eukaryota"/>
</dbReference>
<dbReference type="SUPFAM" id="SSF46689">
    <property type="entry name" value="Homeodomain-like"/>
    <property type="match status" value="1"/>
</dbReference>
<dbReference type="GO" id="GO:0005634">
    <property type="term" value="C:nucleus"/>
    <property type="evidence" value="ECO:0007669"/>
    <property type="project" value="UniProtKB-SubCell"/>
</dbReference>
<dbReference type="PROSITE" id="PS50090">
    <property type="entry name" value="MYB_LIKE"/>
    <property type="match status" value="1"/>
</dbReference>
<dbReference type="Pfam" id="PF02826">
    <property type="entry name" value="2-Hacid_dh_C"/>
    <property type="match status" value="1"/>
</dbReference>
<evidence type="ECO:0000256" key="6">
    <source>
        <dbReference type="SAM" id="MobiDB-lite"/>
    </source>
</evidence>
<dbReference type="GO" id="GO:0051287">
    <property type="term" value="F:NAD binding"/>
    <property type="evidence" value="ECO:0007669"/>
    <property type="project" value="InterPro"/>
</dbReference>
<keyword evidence="4" id="KW-0804">Transcription</keyword>
<dbReference type="CDD" id="cd00167">
    <property type="entry name" value="SANT"/>
    <property type="match status" value="1"/>
</dbReference>
<dbReference type="InterPro" id="IPR009057">
    <property type="entry name" value="Homeodomain-like_sf"/>
</dbReference>
<gene>
    <name evidence="10" type="ORF">ARALYDRAFT_311286</name>
</gene>
<dbReference type="InterPro" id="IPR036291">
    <property type="entry name" value="NAD(P)-bd_dom_sf"/>
</dbReference>
<dbReference type="GO" id="GO:0003714">
    <property type="term" value="F:transcription corepressor activity"/>
    <property type="evidence" value="ECO:0007669"/>
    <property type="project" value="InterPro"/>
</dbReference>
<feature type="domain" description="HTH myb-type" evidence="9">
    <location>
        <begin position="1054"/>
        <end position="1108"/>
    </location>
</feature>
<dbReference type="EMBL" id="GL348713">
    <property type="protein sequence ID" value="EFH68320.1"/>
    <property type="molecule type" value="Genomic_DNA"/>
</dbReference>
<dbReference type="InterPro" id="IPR043322">
    <property type="entry name" value="CtBP"/>
</dbReference>
<feature type="compositionally biased region" description="Polar residues" evidence="6">
    <location>
        <begin position="700"/>
        <end position="715"/>
    </location>
</feature>
<evidence type="ECO:0000256" key="1">
    <source>
        <dbReference type="ARBA" id="ARBA00004123"/>
    </source>
</evidence>
<dbReference type="eggNOG" id="KOG0067">
    <property type="taxonomic scope" value="Eukaryota"/>
</dbReference>
<dbReference type="CDD" id="cd05299">
    <property type="entry name" value="CtBP_dh"/>
    <property type="match status" value="1"/>
</dbReference>
<keyword evidence="11" id="KW-1185">Reference proteome</keyword>
<reference evidence="11" key="1">
    <citation type="journal article" date="2011" name="Nat. Genet.">
        <title>The Arabidopsis lyrata genome sequence and the basis of rapid genome size change.</title>
        <authorList>
            <person name="Hu T.T."/>
            <person name="Pattyn P."/>
            <person name="Bakker E.G."/>
            <person name="Cao J."/>
            <person name="Cheng J.-F."/>
            <person name="Clark R.M."/>
            <person name="Fahlgren N."/>
            <person name="Fawcett J.A."/>
            <person name="Grimwood J."/>
            <person name="Gundlach H."/>
            <person name="Haberer G."/>
            <person name="Hollister J.D."/>
            <person name="Ossowski S."/>
            <person name="Ottilar R.P."/>
            <person name="Salamov A.A."/>
            <person name="Schneeberger K."/>
            <person name="Spannagl M."/>
            <person name="Wang X."/>
            <person name="Yang L."/>
            <person name="Nasrallah M.E."/>
            <person name="Bergelson J."/>
            <person name="Carrington J.C."/>
            <person name="Gaut B.S."/>
            <person name="Schmutz J."/>
            <person name="Mayer K.F.X."/>
            <person name="Van de Peer Y."/>
            <person name="Grigoriev I.V."/>
            <person name="Nordborg M."/>
            <person name="Weigel D."/>
            <person name="Guo Y.-L."/>
        </authorList>
    </citation>
    <scope>NUCLEOTIDE SEQUENCE [LARGE SCALE GENOMIC DNA]</scope>
    <source>
        <strain evidence="11">cv. MN47</strain>
    </source>
</reference>
<evidence type="ECO:0000256" key="4">
    <source>
        <dbReference type="ARBA" id="ARBA00023163"/>
    </source>
</evidence>
<dbReference type="Gene3D" id="1.10.10.60">
    <property type="entry name" value="Homeodomain-like"/>
    <property type="match status" value="1"/>
</dbReference>
<feature type="compositionally biased region" description="Polar residues" evidence="6">
    <location>
        <begin position="13"/>
        <end position="23"/>
    </location>
</feature>
<feature type="compositionally biased region" description="Basic and acidic residues" evidence="6">
    <location>
        <begin position="716"/>
        <end position="726"/>
    </location>
</feature>